<dbReference type="EMBL" id="JBHSNG010000004">
    <property type="protein sequence ID" value="MFC5580606.1"/>
    <property type="molecule type" value="Genomic_DNA"/>
</dbReference>
<gene>
    <name evidence="2" type="ORF">ACFPPB_05725</name>
</gene>
<feature type="transmembrane region" description="Helical" evidence="1">
    <location>
        <begin position="165"/>
        <end position="183"/>
    </location>
</feature>
<feature type="transmembrane region" description="Helical" evidence="1">
    <location>
        <begin position="99"/>
        <end position="127"/>
    </location>
</feature>
<keyword evidence="3" id="KW-1185">Reference proteome</keyword>
<feature type="transmembrane region" description="Helical" evidence="1">
    <location>
        <begin position="229"/>
        <end position="253"/>
    </location>
</feature>
<dbReference type="Pfam" id="PF13593">
    <property type="entry name" value="SBF_like"/>
    <property type="match status" value="1"/>
</dbReference>
<dbReference type="InterPro" id="IPR016833">
    <property type="entry name" value="Put_Na-Bile_cotransptr"/>
</dbReference>
<protein>
    <submittedName>
        <fullName evidence="2">Bile acid:sodium symporter family protein</fullName>
    </submittedName>
</protein>
<dbReference type="PIRSF" id="PIRSF026166">
    <property type="entry name" value="UCP026166"/>
    <property type="match status" value="1"/>
</dbReference>
<sequence>MPLQRFRPDNFTLTLLATVILASLLPCRGEAARVFDGITDAAIALLFFLHGAKLPRTAIVQGIAHWRLHLTVLAGTFVLFPLFGLALRPLGHALLTPELYLGVLFVCALPSTVQSSIAFTSIAGGNVSAAVVSASMSNLIGIVLTPLLVGVLLASHGAIGISWRGVLDIVLQLMLPFVLGHLARRWIGDFVDRHKPLLGFTDQGTILLVVYTAFSAAVVEGLWRNTPVSALLCTLAVCALLLGLVMTTIRWIARRLGFRRKDEIAIVFCGSKKSMASGIPMARILFAGQLGGLGALVLPLMIFHQLQLMVCAVVARRYAAQGDHPVAQDSREAD</sequence>
<dbReference type="Gene3D" id="1.20.1530.20">
    <property type="match status" value="1"/>
</dbReference>
<evidence type="ECO:0000313" key="3">
    <source>
        <dbReference type="Proteomes" id="UP001596111"/>
    </source>
</evidence>
<keyword evidence="1" id="KW-0812">Transmembrane</keyword>
<accession>A0ABW0SUD3</accession>
<feature type="transmembrane region" description="Helical" evidence="1">
    <location>
        <begin position="139"/>
        <end position="159"/>
    </location>
</feature>
<evidence type="ECO:0000256" key="1">
    <source>
        <dbReference type="SAM" id="Phobius"/>
    </source>
</evidence>
<dbReference type="InterPro" id="IPR038770">
    <property type="entry name" value="Na+/solute_symporter_sf"/>
</dbReference>
<dbReference type="Proteomes" id="UP001596111">
    <property type="component" value="Unassembled WGS sequence"/>
</dbReference>
<keyword evidence="1" id="KW-1133">Transmembrane helix</keyword>
<reference evidence="3" key="1">
    <citation type="journal article" date="2019" name="Int. J. Syst. Evol. Microbiol.">
        <title>The Global Catalogue of Microorganisms (GCM) 10K type strain sequencing project: providing services to taxonomists for standard genome sequencing and annotation.</title>
        <authorList>
            <consortium name="The Broad Institute Genomics Platform"/>
            <consortium name="The Broad Institute Genome Sequencing Center for Infectious Disease"/>
            <person name="Wu L."/>
            <person name="Ma J."/>
        </authorList>
    </citation>
    <scope>NUCLEOTIDE SEQUENCE [LARGE SCALE GENOMIC DNA]</scope>
    <source>
        <strain evidence="3">CGMCC 1.13587</strain>
    </source>
</reference>
<evidence type="ECO:0000313" key="2">
    <source>
        <dbReference type="EMBL" id="MFC5580606.1"/>
    </source>
</evidence>
<feature type="transmembrane region" description="Helical" evidence="1">
    <location>
        <begin position="282"/>
        <end position="303"/>
    </location>
</feature>
<dbReference type="PANTHER" id="PTHR18640:SF5">
    <property type="entry name" value="SODIUM_BILE ACID COTRANSPORTER 7"/>
    <property type="match status" value="1"/>
</dbReference>
<feature type="transmembrane region" description="Helical" evidence="1">
    <location>
        <begin position="204"/>
        <end position="223"/>
    </location>
</feature>
<feature type="transmembrane region" description="Helical" evidence="1">
    <location>
        <begin position="66"/>
        <end position="87"/>
    </location>
</feature>
<keyword evidence="1" id="KW-0472">Membrane</keyword>
<name>A0ABW0SUD3_9GAMM</name>
<dbReference type="PANTHER" id="PTHR18640">
    <property type="entry name" value="SOLUTE CARRIER FAMILY 10 MEMBER 7"/>
    <property type="match status" value="1"/>
</dbReference>
<organism evidence="2 3">
    <name type="scientific">Rhodanobacter terrae</name>
    <dbReference type="NCBI Taxonomy" id="418647"/>
    <lineage>
        <taxon>Bacteria</taxon>
        <taxon>Pseudomonadati</taxon>
        <taxon>Pseudomonadota</taxon>
        <taxon>Gammaproteobacteria</taxon>
        <taxon>Lysobacterales</taxon>
        <taxon>Rhodanobacteraceae</taxon>
        <taxon>Rhodanobacter</taxon>
    </lineage>
</organism>
<comment type="caution">
    <text evidence="2">The sequence shown here is derived from an EMBL/GenBank/DDBJ whole genome shotgun (WGS) entry which is preliminary data.</text>
</comment>
<proteinExistence type="predicted"/>
<dbReference type="RefSeq" id="WP_377325240.1">
    <property type="nucleotide sequence ID" value="NZ_JBHSNG010000004.1"/>
</dbReference>